<name>A0A805ZJH8_LACGA</name>
<reference evidence="2 3" key="1">
    <citation type="journal article" date="2006" name="Proc. Natl. Acad. Sci. U.S.A.">
        <title>Comparative genomics of the lactic acid bacteria.</title>
        <authorList>
            <person name="Makarova K."/>
            <person name="Slesarev A."/>
            <person name="Wolf Y."/>
            <person name="Sorokin A."/>
            <person name="Mirkin B."/>
            <person name="Koonin E."/>
            <person name="Pavlov A."/>
            <person name="Pavlova N."/>
            <person name="Karamychev V."/>
            <person name="Polouchine N."/>
            <person name="Shakhova V."/>
            <person name="Grigoriev I."/>
            <person name="Lou Y."/>
            <person name="Rohksar D."/>
            <person name="Lucas S."/>
            <person name="Huang K."/>
            <person name="Goodstein D.M."/>
            <person name="Hawkins T."/>
            <person name="Plengvidhya V."/>
            <person name="Welker D."/>
            <person name="Hughes J."/>
            <person name="Goh Y."/>
            <person name="Benson A."/>
            <person name="Baldwin K."/>
            <person name="Lee J.H."/>
            <person name="Diaz-Muniz I."/>
            <person name="Dosti B."/>
            <person name="Smeianov V."/>
            <person name="Wechter W."/>
            <person name="Barabote R."/>
            <person name="Lorca G."/>
            <person name="Altermann E."/>
            <person name="Barrangou R."/>
            <person name="Ganesan B."/>
            <person name="Xie Y."/>
            <person name="Rawsthorne H."/>
            <person name="Tamir D."/>
            <person name="Parker C."/>
            <person name="Breidt F."/>
            <person name="Broadbent J."/>
            <person name="Hutkins R."/>
            <person name="O'Sullivan D."/>
            <person name="Steele J."/>
            <person name="Unlu G."/>
            <person name="Saier M."/>
            <person name="Klaenhammer T."/>
            <person name="Richardson P."/>
            <person name="Kozyavkin S."/>
            <person name="Weimer B."/>
            <person name="Mills D."/>
        </authorList>
    </citation>
    <scope>NUCLEOTIDE SEQUENCE [LARGE SCALE GENOMIC DNA]</scope>
    <source>
        <strain evidence="3">ATCC 33323 / DSM 20243 / BCRC 14619 / CIP 102991 / JCM 1131 / KCTC 3163 / NCIMB 11718 / NCTC 13722 / AM63</strain>
    </source>
</reference>
<organism evidence="2 3">
    <name type="scientific">Lactobacillus gasseri (strain ATCC 33323 / DSM 20243 / BCRC 14619 / CIP 102991 / JCM 1131 / KCTC 3163 / NCIMB 11718 / NCTC 13722 / AM63)</name>
    <dbReference type="NCBI Taxonomy" id="324831"/>
    <lineage>
        <taxon>Bacteria</taxon>
        <taxon>Bacillati</taxon>
        <taxon>Bacillota</taxon>
        <taxon>Bacilli</taxon>
        <taxon>Lactobacillales</taxon>
        <taxon>Lactobacillaceae</taxon>
        <taxon>Lactobacillus</taxon>
    </lineage>
</organism>
<accession>A0A805ZJH8</accession>
<proteinExistence type="predicted"/>
<dbReference type="KEGG" id="lga:LGAS_1773"/>
<dbReference type="AlphaFoldDB" id="A0A805ZJH8"/>
<keyword evidence="1" id="KW-1133">Transmembrane helix</keyword>
<keyword evidence="1" id="KW-0472">Membrane</keyword>
<evidence type="ECO:0008006" key="4">
    <source>
        <dbReference type="Google" id="ProtNLM"/>
    </source>
</evidence>
<sequence length="293" mass="32869">MRVMSKIQDSKDKKNQNVLTREEYRQRLASHGKVNVWDLFLNRPYVSVTLIVLAIIFIMTKWWLGLAILIVVSIAGVFIIVKSKNPDRILSLEFKLGGNKTLHLLKALQLGASMIMFLSTYMRQVVTINFQTTGSQDMLKMLQGAAASTNNVYAAQGANAVGLLDNLLGGSLWGTYRYAANSGQFMNDSAGRWIMIWTFLLMVAPAICVLAQFFREPYSRRAMLVGSGISTVLFILTPTLIHQWANQFAINHQINTAQIGQMFSVGYMAYFGMGCSIMVFVIAIIRSIKRDKF</sequence>
<keyword evidence="1" id="KW-0812">Transmembrane</keyword>
<feature type="transmembrane region" description="Helical" evidence="1">
    <location>
        <begin position="102"/>
        <end position="122"/>
    </location>
</feature>
<gene>
    <name evidence="2" type="ordered locus">LGAS_1773</name>
</gene>
<evidence type="ECO:0000256" key="1">
    <source>
        <dbReference type="SAM" id="Phobius"/>
    </source>
</evidence>
<dbReference type="EMBL" id="CP000413">
    <property type="protein sequence ID" value="ABJ61060.1"/>
    <property type="molecule type" value="Genomic_DNA"/>
</dbReference>
<dbReference type="Proteomes" id="UP000000664">
    <property type="component" value="Chromosome"/>
</dbReference>
<feature type="transmembrane region" description="Helical" evidence="1">
    <location>
        <begin position="223"/>
        <end position="245"/>
    </location>
</feature>
<protein>
    <recommendedName>
        <fullName evidence="4">Cytochrome C5</fullName>
    </recommendedName>
</protein>
<evidence type="ECO:0000313" key="2">
    <source>
        <dbReference type="EMBL" id="ABJ61060.1"/>
    </source>
</evidence>
<feature type="transmembrane region" description="Helical" evidence="1">
    <location>
        <begin position="193"/>
        <end position="211"/>
    </location>
</feature>
<feature type="transmembrane region" description="Helical" evidence="1">
    <location>
        <begin position="34"/>
        <end position="56"/>
    </location>
</feature>
<evidence type="ECO:0000313" key="3">
    <source>
        <dbReference type="Proteomes" id="UP000000664"/>
    </source>
</evidence>
<feature type="transmembrane region" description="Helical" evidence="1">
    <location>
        <begin position="62"/>
        <end position="81"/>
    </location>
</feature>
<feature type="transmembrane region" description="Helical" evidence="1">
    <location>
        <begin position="265"/>
        <end position="285"/>
    </location>
</feature>